<dbReference type="EMBL" id="DWWT01000047">
    <property type="protein sequence ID" value="HJC06441.1"/>
    <property type="molecule type" value="Genomic_DNA"/>
</dbReference>
<reference evidence="1" key="2">
    <citation type="submission" date="2021-04" db="EMBL/GenBank/DDBJ databases">
        <authorList>
            <person name="Gilroy R."/>
        </authorList>
    </citation>
    <scope>NUCLEOTIDE SEQUENCE</scope>
    <source>
        <strain evidence="1">CHK180-15479</strain>
    </source>
</reference>
<evidence type="ECO:0000313" key="2">
    <source>
        <dbReference type="Proteomes" id="UP000823910"/>
    </source>
</evidence>
<gene>
    <name evidence="1" type="ORF">H9704_09845</name>
</gene>
<accession>A0A9D2SH86</accession>
<name>A0A9D2SH86_9FIRM</name>
<comment type="caution">
    <text evidence="1">The sequence shown here is derived from an EMBL/GenBank/DDBJ whole genome shotgun (WGS) entry which is preliminary data.</text>
</comment>
<sequence>MHHGNTKKVLDAIAVKRKIPLIDAAVRAKSAHIAGTFGCLGFDTFGLFKLVGGIAKGRPNQEDLDSALRFYEALTVSS</sequence>
<proteinExistence type="predicted"/>
<reference evidence="1" key="1">
    <citation type="journal article" date="2021" name="PeerJ">
        <title>Extensive microbial diversity within the chicken gut microbiome revealed by metagenomics and culture.</title>
        <authorList>
            <person name="Gilroy R."/>
            <person name="Ravi A."/>
            <person name="Getino M."/>
            <person name="Pursley I."/>
            <person name="Horton D.L."/>
            <person name="Alikhan N.F."/>
            <person name="Baker D."/>
            <person name="Gharbi K."/>
            <person name="Hall N."/>
            <person name="Watson M."/>
            <person name="Adriaenssens E.M."/>
            <person name="Foster-Nyarko E."/>
            <person name="Jarju S."/>
            <person name="Secka A."/>
            <person name="Antonio M."/>
            <person name="Oren A."/>
            <person name="Chaudhuri R.R."/>
            <person name="La Ragione R."/>
            <person name="Hildebrand F."/>
            <person name="Pallen M.J."/>
        </authorList>
    </citation>
    <scope>NUCLEOTIDE SEQUENCE</scope>
    <source>
        <strain evidence="1">CHK180-15479</strain>
    </source>
</reference>
<evidence type="ECO:0000313" key="1">
    <source>
        <dbReference type="EMBL" id="HJC06441.1"/>
    </source>
</evidence>
<dbReference type="AlphaFoldDB" id="A0A9D2SH86"/>
<protein>
    <submittedName>
        <fullName evidence="1">Uncharacterized protein</fullName>
    </submittedName>
</protein>
<organism evidence="1 2">
    <name type="scientific">Candidatus Enterocloster excrementipullorum</name>
    <dbReference type="NCBI Taxonomy" id="2838559"/>
    <lineage>
        <taxon>Bacteria</taxon>
        <taxon>Bacillati</taxon>
        <taxon>Bacillota</taxon>
        <taxon>Clostridia</taxon>
        <taxon>Lachnospirales</taxon>
        <taxon>Lachnospiraceae</taxon>
        <taxon>Enterocloster</taxon>
    </lineage>
</organism>
<dbReference type="Proteomes" id="UP000823910">
    <property type="component" value="Unassembled WGS sequence"/>
</dbReference>